<keyword evidence="4 9" id="KW-0812">Transmembrane</keyword>
<evidence type="ECO:0000256" key="6">
    <source>
        <dbReference type="ARBA" id="ARBA00023136"/>
    </source>
</evidence>
<evidence type="ECO:0000256" key="9">
    <source>
        <dbReference type="SAM" id="Phobius"/>
    </source>
</evidence>
<evidence type="ECO:0000256" key="4">
    <source>
        <dbReference type="ARBA" id="ARBA00022692"/>
    </source>
</evidence>
<feature type="transmembrane region" description="Helical" evidence="9">
    <location>
        <begin position="188"/>
        <end position="209"/>
    </location>
</feature>
<dbReference type="OMA" id="WSIWFPL"/>
<comment type="subcellular location">
    <subcellularLocation>
        <location evidence="1">Nucleus inner membrane</location>
        <topology evidence="1">Multi-pass membrane protein</topology>
    </subcellularLocation>
</comment>
<dbReference type="InterPro" id="IPR033580">
    <property type="entry name" value="Nurim-like"/>
</dbReference>
<dbReference type="HOGENOM" id="CLU_083708_0_0_1"/>
<dbReference type="InParanoid" id="H2YJR6"/>
<keyword evidence="11" id="KW-1185">Reference proteome</keyword>
<evidence type="ECO:0000256" key="8">
    <source>
        <dbReference type="ARBA" id="ARBA00032957"/>
    </source>
</evidence>
<keyword evidence="6 9" id="KW-0472">Membrane</keyword>
<feature type="transmembrane region" description="Helical" evidence="9">
    <location>
        <begin position="7"/>
        <end position="32"/>
    </location>
</feature>
<accession>H2YJR6</accession>
<reference evidence="11" key="1">
    <citation type="submission" date="2003-08" db="EMBL/GenBank/DDBJ databases">
        <authorList>
            <person name="Birren B."/>
            <person name="Nusbaum C."/>
            <person name="Abebe A."/>
            <person name="Abouelleil A."/>
            <person name="Adekoya E."/>
            <person name="Ait-zahra M."/>
            <person name="Allen N."/>
            <person name="Allen T."/>
            <person name="An P."/>
            <person name="Anderson M."/>
            <person name="Anderson S."/>
            <person name="Arachchi H."/>
            <person name="Armbruster J."/>
            <person name="Bachantsang P."/>
            <person name="Baldwin J."/>
            <person name="Barry A."/>
            <person name="Bayul T."/>
            <person name="Blitshsteyn B."/>
            <person name="Bloom T."/>
            <person name="Blye J."/>
            <person name="Boguslavskiy L."/>
            <person name="Borowsky M."/>
            <person name="Boukhgalter B."/>
            <person name="Brunache A."/>
            <person name="Butler J."/>
            <person name="Calixte N."/>
            <person name="Calvo S."/>
            <person name="Camarata J."/>
            <person name="Campo K."/>
            <person name="Chang J."/>
            <person name="Cheshatsang Y."/>
            <person name="Citroen M."/>
            <person name="Collymore A."/>
            <person name="Considine T."/>
            <person name="Cook A."/>
            <person name="Cooke P."/>
            <person name="Corum B."/>
            <person name="Cuomo C."/>
            <person name="David R."/>
            <person name="Dawoe T."/>
            <person name="Degray S."/>
            <person name="Dodge S."/>
            <person name="Dooley K."/>
            <person name="Dorje P."/>
            <person name="Dorjee K."/>
            <person name="Dorris L."/>
            <person name="Duffey N."/>
            <person name="Dupes A."/>
            <person name="Elkins T."/>
            <person name="Engels R."/>
            <person name="Erickson J."/>
            <person name="Farina A."/>
            <person name="Faro S."/>
            <person name="Ferreira P."/>
            <person name="Fischer H."/>
            <person name="Fitzgerald M."/>
            <person name="Foley K."/>
            <person name="Gage D."/>
            <person name="Galagan J."/>
            <person name="Gearin G."/>
            <person name="Gnerre S."/>
            <person name="Gnirke A."/>
            <person name="Goyette A."/>
            <person name="Graham J."/>
            <person name="Grandbois E."/>
            <person name="Gyaltsen K."/>
            <person name="Hafez N."/>
            <person name="Hagopian D."/>
            <person name="Hagos B."/>
            <person name="Hall J."/>
            <person name="Hatcher B."/>
            <person name="Heller A."/>
            <person name="Higgins H."/>
            <person name="Honan T."/>
            <person name="Horn A."/>
            <person name="Houde N."/>
            <person name="Hughes L."/>
            <person name="Hulme W."/>
            <person name="Husby E."/>
            <person name="Iliev I."/>
            <person name="Jaffe D."/>
            <person name="Jones C."/>
            <person name="Kamal M."/>
            <person name="Kamat A."/>
            <person name="Kamvysselis M."/>
            <person name="Karlsson E."/>
            <person name="Kells C."/>
            <person name="Kieu A."/>
            <person name="Kisner P."/>
            <person name="Kodira C."/>
            <person name="Kulbokas E."/>
            <person name="Labutti K."/>
            <person name="Lama D."/>
            <person name="Landers T."/>
            <person name="Leger J."/>
            <person name="Levine S."/>
            <person name="Lewis D."/>
            <person name="Lewis T."/>
            <person name="Lindblad-toh K."/>
            <person name="Liu X."/>
            <person name="Lokyitsang T."/>
            <person name="Lokyitsang Y."/>
            <person name="Lucien O."/>
            <person name="Lui A."/>
            <person name="Ma L.J."/>
            <person name="Mabbitt R."/>
            <person name="Macdonald J."/>
            <person name="Maclean C."/>
            <person name="Major J."/>
            <person name="Manning J."/>
            <person name="Marabella R."/>
            <person name="Maru K."/>
            <person name="Matthews C."/>
            <person name="Mauceli E."/>
            <person name="Mccarthy M."/>
            <person name="Mcdonough S."/>
            <person name="Mcghee T."/>
            <person name="Meldrim J."/>
            <person name="Meneus L."/>
            <person name="Mesirov J."/>
            <person name="Mihalev A."/>
            <person name="Mihova T."/>
            <person name="Mikkelsen T."/>
            <person name="Mlenga V."/>
            <person name="Moru K."/>
            <person name="Mozes J."/>
            <person name="Mulrain L."/>
            <person name="Munson G."/>
            <person name="Naylor J."/>
            <person name="Newes C."/>
            <person name="Nguyen C."/>
            <person name="Nguyen N."/>
            <person name="Nguyen T."/>
            <person name="Nicol R."/>
            <person name="Nielsen C."/>
            <person name="Nizzari M."/>
            <person name="Norbu C."/>
            <person name="Norbu N."/>
            <person name="O'donnell P."/>
            <person name="Okoawo O."/>
            <person name="O'leary S."/>
            <person name="Omotosho B."/>
            <person name="O'neill K."/>
            <person name="Osman S."/>
            <person name="Parker S."/>
            <person name="Perrin D."/>
            <person name="Phunkhang P."/>
            <person name="Piqani B."/>
            <person name="Purcell S."/>
            <person name="Rachupka T."/>
            <person name="Ramasamy U."/>
            <person name="Rameau R."/>
            <person name="Ray V."/>
            <person name="Raymond C."/>
            <person name="Retta R."/>
            <person name="Richardson S."/>
            <person name="Rise C."/>
            <person name="Rodriguez J."/>
            <person name="Rogers J."/>
            <person name="Rogov P."/>
            <person name="Rutman M."/>
            <person name="Schupbach R."/>
            <person name="Seaman C."/>
            <person name="Settipalli S."/>
            <person name="Sharpe T."/>
            <person name="Sheridan J."/>
            <person name="Sherpa N."/>
            <person name="Shi J."/>
            <person name="Smirnov S."/>
            <person name="Smith C."/>
            <person name="Sougnez C."/>
            <person name="Spencer B."/>
            <person name="Stalker J."/>
            <person name="Stange-thomann N."/>
            <person name="Stavropoulos S."/>
            <person name="Stetson K."/>
            <person name="Stone C."/>
            <person name="Stone S."/>
            <person name="Stubbs M."/>
            <person name="Talamas J."/>
            <person name="Tchuinga P."/>
            <person name="Tenzing P."/>
            <person name="Tesfaye S."/>
            <person name="Theodore J."/>
            <person name="Thoulutsang Y."/>
            <person name="Topham K."/>
            <person name="Towey S."/>
            <person name="Tsamla T."/>
            <person name="Tsomo N."/>
            <person name="Vallee D."/>
            <person name="Vassiliev H."/>
            <person name="Venkataraman V."/>
            <person name="Vinson J."/>
            <person name="Vo A."/>
            <person name="Wade C."/>
            <person name="Wang S."/>
            <person name="Wangchuk T."/>
            <person name="Wangdi T."/>
            <person name="Whittaker C."/>
            <person name="Wilkinson J."/>
            <person name="Wu Y."/>
            <person name="Wyman D."/>
            <person name="Yadav S."/>
            <person name="Yang S."/>
            <person name="Yang X."/>
            <person name="Yeager S."/>
            <person name="Yee E."/>
            <person name="Young G."/>
            <person name="Zainoun J."/>
            <person name="Zembeck L."/>
            <person name="Zimmer A."/>
            <person name="Zody M."/>
            <person name="Lander E."/>
        </authorList>
    </citation>
    <scope>NUCLEOTIDE SEQUENCE [LARGE SCALE GENOMIC DNA]</scope>
</reference>
<organism evidence="10 11">
    <name type="scientific">Ciona savignyi</name>
    <name type="common">Pacific transparent sea squirt</name>
    <dbReference type="NCBI Taxonomy" id="51511"/>
    <lineage>
        <taxon>Eukaryota</taxon>
        <taxon>Metazoa</taxon>
        <taxon>Chordata</taxon>
        <taxon>Tunicata</taxon>
        <taxon>Ascidiacea</taxon>
        <taxon>Phlebobranchia</taxon>
        <taxon>Cionidae</taxon>
        <taxon>Ciona</taxon>
    </lineage>
</organism>
<dbReference type="Proteomes" id="UP000007875">
    <property type="component" value="Unassembled WGS sequence"/>
</dbReference>
<dbReference type="AlphaFoldDB" id="H2YJR6"/>
<proteinExistence type="inferred from homology"/>
<evidence type="ECO:0000313" key="11">
    <source>
        <dbReference type="Proteomes" id="UP000007875"/>
    </source>
</evidence>
<reference evidence="10" key="2">
    <citation type="submission" date="2025-08" db="UniProtKB">
        <authorList>
            <consortium name="Ensembl"/>
        </authorList>
    </citation>
    <scope>IDENTIFICATION</scope>
</reference>
<protein>
    <recommendedName>
        <fullName evidence="3">Nurim</fullName>
    </recommendedName>
    <alternativeName>
        <fullName evidence="8">Nuclear envelope membrane protein</fullName>
    </alternativeName>
    <alternativeName>
        <fullName evidence="7">Nuclear rim protein</fullName>
    </alternativeName>
</protein>
<evidence type="ECO:0000256" key="7">
    <source>
        <dbReference type="ARBA" id="ARBA00031700"/>
    </source>
</evidence>
<evidence type="ECO:0000256" key="1">
    <source>
        <dbReference type="ARBA" id="ARBA00004473"/>
    </source>
</evidence>
<dbReference type="PANTHER" id="PTHR31040:SF1">
    <property type="entry name" value="NURIM"/>
    <property type="match status" value="1"/>
</dbReference>
<evidence type="ECO:0000256" key="3">
    <source>
        <dbReference type="ARBA" id="ARBA00013379"/>
    </source>
</evidence>
<keyword evidence="5 9" id="KW-1133">Transmembrane helix</keyword>
<feature type="transmembrane region" description="Helical" evidence="9">
    <location>
        <begin position="129"/>
        <end position="148"/>
    </location>
</feature>
<name>H2YJR6_CIOSA</name>
<dbReference type="Ensembl" id="ENSCSAVT00000005639.1">
    <property type="protein sequence ID" value="ENSCSAVP00000005565.1"/>
    <property type="gene ID" value="ENSCSAVG00000003322.1"/>
</dbReference>
<dbReference type="eggNOG" id="ENOG502RS62">
    <property type="taxonomic scope" value="Eukaryota"/>
</dbReference>
<evidence type="ECO:0000256" key="5">
    <source>
        <dbReference type="ARBA" id="ARBA00022989"/>
    </source>
</evidence>
<feature type="transmembrane region" description="Helical" evidence="9">
    <location>
        <begin position="52"/>
        <end position="70"/>
    </location>
</feature>
<evidence type="ECO:0000313" key="10">
    <source>
        <dbReference type="Ensembl" id="ENSCSAVP00000005565.1"/>
    </source>
</evidence>
<dbReference type="GeneTree" id="ENSGT00390000008146"/>
<dbReference type="GO" id="GO:0005637">
    <property type="term" value="C:nuclear inner membrane"/>
    <property type="evidence" value="ECO:0007669"/>
    <property type="project" value="UniProtKB-SubCell"/>
</dbReference>
<reference evidence="10" key="3">
    <citation type="submission" date="2025-09" db="UniProtKB">
        <authorList>
            <consortium name="Ensembl"/>
        </authorList>
    </citation>
    <scope>IDENTIFICATION</scope>
</reference>
<dbReference type="PANTHER" id="PTHR31040">
    <property type="entry name" value="NURIM"/>
    <property type="match status" value="1"/>
</dbReference>
<comment type="similarity">
    <text evidence="2">Belongs to the nurim family.</text>
</comment>
<sequence>MKVKTLIFGTVSAVSALYTFYTTFRLVIFISSKKNGLLLTDKSSQGGSLLEGIAFDLFLLFLFIFNHSICALDVFKQKFSELGFSPLHRSFYNLTTCLTLQVLINNWVMLYPSVPLVWNLSNLKYVIDLFQIVHLMGWFFIFSVIYILDISEFFGLKQVQYYASNLGCPMRSKTIFAQDFYQHLRHPWFVGIISVLWLVPCLSLDRFLLASGLTLYFLHGSQLTPHDYKYVRTMYQRKSTTIEEVSNSP</sequence>
<feature type="transmembrane region" description="Helical" evidence="9">
    <location>
        <begin position="91"/>
        <end position="109"/>
    </location>
</feature>
<evidence type="ECO:0000256" key="2">
    <source>
        <dbReference type="ARBA" id="ARBA00010631"/>
    </source>
</evidence>
<dbReference type="FunCoup" id="H2YJR6">
    <property type="interactions" value="149"/>
</dbReference>